<evidence type="ECO:0000313" key="1">
    <source>
        <dbReference type="EMBL" id="SHE28822.1"/>
    </source>
</evidence>
<dbReference type="STRING" id="1123404.SAMN02745784_00182"/>
<protein>
    <submittedName>
        <fullName evidence="1">tRNA (Adenine22-N1)-methyltransferase</fullName>
    </submittedName>
</protein>
<dbReference type="GO" id="GO:0160105">
    <property type="term" value="F:tRNA (adenine(22)-N1)-methyltransferase activity"/>
    <property type="evidence" value="ECO:0007669"/>
    <property type="project" value="InterPro"/>
</dbReference>
<dbReference type="EMBL" id="FQTY01000001">
    <property type="protein sequence ID" value="SHE28822.1"/>
    <property type="molecule type" value="Genomic_DNA"/>
</dbReference>
<reference evidence="2" key="1">
    <citation type="submission" date="2016-11" db="EMBL/GenBank/DDBJ databases">
        <authorList>
            <person name="Varghese N."/>
            <person name="Submissions S."/>
        </authorList>
    </citation>
    <scope>NUCLEOTIDE SEQUENCE [LARGE SCALE GENOMIC DNA]</scope>
    <source>
        <strain evidence="2">DSM 18095</strain>
    </source>
</reference>
<sequence length="231" mass="26445">MKLSDRLLAIANLVPKNSIVGDIGTDHGHIPTYLIENKISKKVIGTDISKGSLEKIIEYVKGLGLEDKIDTRLGDGLEVIKPYEIDTLIIAGMGGLLIRDILEKHKETSDSIIDFILQPMVASKELREYLINNNFEIIKEELVKEENKYYEIIYAKKGKCFLEKEIYYEISPILLHSKHPLLKEFVESKIIASKKIIKELEGINTAKSKERYVELNRLIKEYEEVIVEIES</sequence>
<keyword evidence="1" id="KW-0489">Methyltransferase</keyword>
<dbReference type="InterPro" id="IPR006901">
    <property type="entry name" value="TrmK"/>
</dbReference>
<gene>
    <name evidence="1" type="ORF">SAMN02745784_00182</name>
</gene>
<name>A0A1M4S9G7_9FIRM</name>
<dbReference type="Gene3D" id="3.40.50.150">
    <property type="entry name" value="Vaccinia Virus protein VP39"/>
    <property type="match status" value="1"/>
</dbReference>
<keyword evidence="1" id="KW-0808">Transferase</keyword>
<dbReference type="PANTHER" id="PTHR38451:SF1">
    <property type="entry name" value="TRNA (ADENINE(22)-N(1))-METHYLTRANSFERASE"/>
    <property type="match status" value="1"/>
</dbReference>
<dbReference type="SUPFAM" id="SSF53335">
    <property type="entry name" value="S-adenosyl-L-methionine-dependent methyltransferases"/>
    <property type="match status" value="1"/>
</dbReference>
<dbReference type="PANTHER" id="PTHR38451">
    <property type="entry name" value="TRNA (ADENINE(22)-N(1))-METHYLTRANSFERASE"/>
    <property type="match status" value="1"/>
</dbReference>
<dbReference type="Pfam" id="PF12847">
    <property type="entry name" value="Methyltransf_18"/>
    <property type="match status" value="1"/>
</dbReference>
<dbReference type="Proteomes" id="UP000184114">
    <property type="component" value="Unassembled WGS sequence"/>
</dbReference>
<dbReference type="InterPro" id="IPR029063">
    <property type="entry name" value="SAM-dependent_MTases_sf"/>
</dbReference>
<organism evidence="1 2">
    <name type="scientific">Tissierella praeacuta DSM 18095</name>
    <dbReference type="NCBI Taxonomy" id="1123404"/>
    <lineage>
        <taxon>Bacteria</taxon>
        <taxon>Bacillati</taxon>
        <taxon>Bacillota</taxon>
        <taxon>Tissierellia</taxon>
        <taxon>Tissierellales</taxon>
        <taxon>Tissierellaceae</taxon>
        <taxon>Tissierella</taxon>
    </lineage>
</organism>
<proteinExistence type="predicted"/>
<evidence type="ECO:0000313" key="2">
    <source>
        <dbReference type="Proteomes" id="UP000184114"/>
    </source>
</evidence>
<accession>A0A1M4S9G7</accession>
<dbReference type="GO" id="GO:0032259">
    <property type="term" value="P:methylation"/>
    <property type="evidence" value="ECO:0007669"/>
    <property type="project" value="UniProtKB-KW"/>
</dbReference>
<dbReference type="PIRSF" id="PIRSF018637">
    <property type="entry name" value="TrmK"/>
    <property type="match status" value="1"/>
</dbReference>
<dbReference type="AlphaFoldDB" id="A0A1M4S9G7"/>
<keyword evidence="2" id="KW-1185">Reference proteome</keyword>